<gene>
    <name evidence="6" type="ORF">SLINC_8481</name>
</gene>
<sequence>MCEMLEMREIEVFLAVAEELHFGRAADRLRLSTSRVSTLVRAVERRAGTLLFARSSRVVRLTPQGAQLYAGLRSAYIQIERTLEDVRRAGSVGGGVLRAGFSTTLPEKLRLELIGAFESRYPDCRVVASGMPTTDLFRWLGKEWPVDVFVTWMPTAAAPVEPALYIGEVIHRVPRAVMLGAGHPLAGRESVDIEELADGGHPVLYPELPLWFGELWAPSTTPGGRALALRRLPANYVEDVLRLVAEGTLAHLTFTSLLEAYDRPGVVVAPLTGLPPMPVRAVWPAGPQQRLAEAFAVCCADHTGEPGDDPDDPDQPD</sequence>
<dbReference type="InterPro" id="IPR036388">
    <property type="entry name" value="WH-like_DNA-bd_sf"/>
</dbReference>
<dbReference type="Gene3D" id="3.40.190.10">
    <property type="entry name" value="Periplasmic binding protein-like II"/>
    <property type="match status" value="2"/>
</dbReference>
<keyword evidence="4" id="KW-0804">Transcription</keyword>
<proteinExistence type="inferred from homology"/>
<dbReference type="SUPFAM" id="SSF53850">
    <property type="entry name" value="Periplasmic binding protein-like II"/>
    <property type="match status" value="1"/>
</dbReference>
<evidence type="ECO:0000256" key="1">
    <source>
        <dbReference type="ARBA" id="ARBA00009437"/>
    </source>
</evidence>
<keyword evidence="7" id="KW-1185">Reference proteome</keyword>
<dbReference type="GO" id="GO:0032993">
    <property type="term" value="C:protein-DNA complex"/>
    <property type="evidence" value="ECO:0007669"/>
    <property type="project" value="TreeGrafter"/>
</dbReference>
<evidence type="ECO:0000259" key="5">
    <source>
        <dbReference type="PROSITE" id="PS50931"/>
    </source>
</evidence>
<comment type="similarity">
    <text evidence="1">Belongs to the LysR transcriptional regulatory family.</text>
</comment>
<dbReference type="GO" id="GO:0003700">
    <property type="term" value="F:DNA-binding transcription factor activity"/>
    <property type="evidence" value="ECO:0007669"/>
    <property type="project" value="InterPro"/>
</dbReference>
<dbReference type="AlphaFoldDB" id="A0A1B1MQ35"/>
<evidence type="ECO:0000313" key="7">
    <source>
        <dbReference type="Proteomes" id="UP000092598"/>
    </source>
</evidence>
<dbReference type="GO" id="GO:0003677">
    <property type="term" value="F:DNA binding"/>
    <property type="evidence" value="ECO:0007669"/>
    <property type="project" value="UniProtKB-KW"/>
</dbReference>
<dbReference type="SUPFAM" id="SSF46785">
    <property type="entry name" value="Winged helix' DNA-binding domain"/>
    <property type="match status" value="1"/>
</dbReference>
<dbReference type="STRING" id="1915.SLINC_8481"/>
<accession>A0A1B1MQ35</accession>
<organism evidence="6 7">
    <name type="scientific">Streptomyces lincolnensis</name>
    <dbReference type="NCBI Taxonomy" id="1915"/>
    <lineage>
        <taxon>Bacteria</taxon>
        <taxon>Bacillati</taxon>
        <taxon>Actinomycetota</taxon>
        <taxon>Actinomycetes</taxon>
        <taxon>Kitasatosporales</taxon>
        <taxon>Streptomycetaceae</taxon>
        <taxon>Streptomyces</taxon>
    </lineage>
</organism>
<dbReference type="PROSITE" id="PS50931">
    <property type="entry name" value="HTH_LYSR"/>
    <property type="match status" value="1"/>
</dbReference>
<dbReference type="Gene3D" id="1.10.10.10">
    <property type="entry name" value="Winged helix-like DNA-binding domain superfamily/Winged helix DNA-binding domain"/>
    <property type="match status" value="1"/>
</dbReference>
<dbReference type="InterPro" id="IPR036390">
    <property type="entry name" value="WH_DNA-bd_sf"/>
</dbReference>
<keyword evidence="2" id="KW-0805">Transcription regulation</keyword>
<dbReference type="Pfam" id="PF03466">
    <property type="entry name" value="LysR_substrate"/>
    <property type="match status" value="1"/>
</dbReference>
<protein>
    <submittedName>
        <fullName evidence="6">Transcriptional regulator, LysR family</fullName>
    </submittedName>
</protein>
<keyword evidence="3" id="KW-0238">DNA-binding</keyword>
<evidence type="ECO:0000256" key="2">
    <source>
        <dbReference type="ARBA" id="ARBA00023015"/>
    </source>
</evidence>
<dbReference type="InterPro" id="IPR000847">
    <property type="entry name" value="LysR_HTH_N"/>
</dbReference>
<feature type="domain" description="HTH lysR-type" evidence="5">
    <location>
        <begin position="5"/>
        <end position="62"/>
    </location>
</feature>
<dbReference type="PANTHER" id="PTHR30346:SF0">
    <property type="entry name" value="HCA OPERON TRANSCRIPTIONAL ACTIVATOR HCAR"/>
    <property type="match status" value="1"/>
</dbReference>
<name>A0A1B1MQ35_STRLN</name>
<reference evidence="6 7" key="1">
    <citation type="submission" date="2016-07" db="EMBL/GenBank/DDBJ databases">
        <title>Enhancement of antibiotic productionsby engineered nitrateutilization in actinobacteria.</title>
        <authorList>
            <person name="Meng S.C."/>
        </authorList>
    </citation>
    <scope>NUCLEOTIDE SEQUENCE [LARGE SCALE GENOMIC DNA]</scope>
    <source>
        <strain evidence="6 7">NRRL 2936</strain>
    </source>
</reference>
<evidence type="ECO:0000256" key="4">
    <source>
        <dbReference type="ARBA" id="ARBA00023163"/>
    </source>
</evidence>
<evidence type="ECO:0000313" key="6">
    <source>
        <dbReference type="EMBL" id="ANS70705.1"/>
    </source>
</evidence>
<dbReference type="InterPro" id="IPR005119">
    <property type="entry name" value="LysR_subst-bd"/>
</dbReference>
<evidence type="ECO:0000256" key="3">
    <source>
        <dbReference type="ARBA" id="ARBA00023125"/>
    </source>
</evidence>
<dbReference type="Proteomes" id="UP000092598">
    <property type="component" value="Chromosome"/>
</dbReference>
<dbReference type="KEGG" id="sls:SLINC_8481"/>
<dbReference type="Pfam" id="PF00126">
    <property type="entry name" value="HTH_1"/>
    <property type="match status" value="1"/>
</dbReference>
<dbReference type="EMBL" id="CP016438">
    <property type="protein sequence ID" value="ANS70705.1"/>
    <property type="molecule type" value="Genomic_DNA"/>
</dbReference>
<dbReference type="PANTHER" id="PTHR30346">
    <property type="entry name" value="TRANSCRIPTIONAL DUAL REGULATOR HCAR-RELATED"/>
    <property type="match status" value="1"/>
</dbReference>